<evidence type="ECO:0000256" key="3">
    <source>
        <dbReference type="ARBA" id="ARBA00023157"/>
    </source>
</evidence>
<reference evidence="6" key="1">
    <citation type="submission" date="2022-01" db="EMBL/GenBank/DDBJ databases">
        <authorList>
            <person name="King R."/>
        </authorList>
    </citation>
    <scope>NUCLEOTIDE SEQUENCE</scope>
</reference>
<evidence type="ECO:0000259" key="5">
    <source>
        <dbReference type="SMART" id="SM00131"/>
    </source>
</evidence>
<dbReference type="GO" id="GO:0005615">
    <property type="term" value="C:extracellular space"/>
    <property type="evidence" value="ECO:0007669"/>
    <property type="project" value="TreeGrafter"/>
</dbReference>
<dbReference type="FunFam" id="4.10.410.10:FF:000020">
    <property type="entry name" value="Collagen, type VI, alpha 3"/>
    <property type="match status" value="1"/>
</dbReference>
<keyword evidence="4" id="KW-0732">Signal</keyword>
<reference evidence="6" key="2">
    <citation type="submission" date="2022-10" db="EMBL/GenBank/DDBJ databases">
        <authorList>
            <consortium name="ENA_rothamsted_submissions"/>
            <consortium name="culmorum"/>
            <person name="King R."/>
        </authorList>
    </citation>
    <scope>NUCLEOTIDE SEQUENCE</scope>
</reference>
<evidence type="ECO:0000256" key="2">
    <source>
        <dbReference type="ARBA" id="ARBA00022900"/>
    </source>
</evidence>
<dbReference type="AlphaFoldDB" id="A0A9N9RY05"/>
<evidence type="ECO:0000313" key="7">
    <source>
        <dbReference type="Proteomes" id="UP001153620"/>
    </source>
</evidence>
<evidence type="ECO:0000256" key="1">
    <source>
        <dbReference type="ARBA" id="ARBA00022690"/>
    </source>
</evidence>
<dbReference type="SMART" id="SM00131">
    <property type="entry name" value="KU"/>
    <property type="match status" value="1"/>
</dbReference>
<protein>
    <recommendedName>
        <fullName evidence="5">BPTI/Kunitz inhibitor domain-containing protein</fullName>
    </recommendedName>
</protein>
<dbReference type="EMBL" id="OU895878">
    <property type="protein sequence ID" value="CAG9804962.1"/>
    <property type="molecule type" value="Genomic_DNA"/>
</dbReference>
<evidence type="ECO:0000256" key="4">
    <source>
        <dbReference type="SAM" id="SignalP"/>
    </source>
</evidence>
<proteinExistence type="predicted"/>
<keyword evidence="2" id="KW-0722">Serine protease inhibitor</keyword>
<dbReference type="PROSITE" id="PS00280">
    <property type="entry name" value="BPTI_KUNITZ_1"/>
    <property type="match status" value="1"/>
</dbReference>
<keyword evidence="1" id="KW-0646">Protease inhibitor</keyword>
<feature type="chain" id="PRO_5040510516" description="BPTI/Kunitz inhibitor domain-containing protein" evidence="4">
    <location>
        <begin position="20"/>
        <end position="95"/>
    </location>
</feature>
<dbReference type="PRINTS" id="PR00759">
    <property type="entry name" value="BASICPTASE"/>
</dbReference>
<gene>
    <name evidence="6" type="ORF">CHIRRI_LOCUS7839</name>
</gene>
<organism evidence="6 7">
    <name type="scientific">Chironomus riparius</name>
    <dbReference type="NCBI Taxonomy" id="315576"/>
    <lineage>
        <taxon>Eukaryota</taxon>
        <taxon>Metazoa</taxon>
        <taxon>Ecdysozoa</taxon>
        <taxon>Arthropoda</taxon>
        <taxon>Hexapoda</taxon>
        <taxon>Insecta</taxon>
        <taxon>Pterygota</taxon>
        <taxon>Neoptera</taxon>
        <taxon>Endopterygota</taxon>
        <taxon>Diptera</taxon>
        <taxon>Nematocera</taxon>
        <taxon>Chironomoidea</taxon>
        <taxon>Chironomidae</taxon>
        <taxon>Chironominae</taxon>
        <taxon>Chironomus</taxon>
    </lineage>
</organism>
<dbReference type="InterPro" id="IPR020901">
    <property type="entry name" value="Prtase_inh_Kunz-CS"/>
</dbReference>
<dbReference type="SUPFAM" id="SSF57362">
    <property type="entry name" value="BPTI-like"/>
    <property type="match status" value="1"/>
</dbReference>
<evidence type="ECO:0000313" key="6">
    <source>
        <dbReference type="EMBL" id="CAG9804962.1"/>
    </source>
</evidence>
<dbReference type="PANTHER" id="PTHR10083:SF374">
    <property type="entry name" value="BPTI_KUNITZ INHIBITOR DOMAIN-CONTAINING PROTEIN"/>
    <property type="match status" value="1"/>
</dbReference>
<feature type="signal peptide" evidence="4">
    <location>
        <begin position="1"/>
        <end position="19"/>
    </location>
</feature>
<dbReference type="Proteomes" id="UP001153620">
    <property type="component" value="Chromosome 2"/>
</dbReference>
<feature type="domain" description="BPTI/Kunitz inhibitor" evidence="5">
    <location>
        <begin position="40"/>
        <end position="93"/>
    </location>
</feature>
<dbReference type="InterPro" id="IPR050098">
    <property type="entry name" value="TFPI/VKTCI-like"/>
</dbReference>
<keyword evidence="3" id="KW-1015">Disulfide bond</keyword>
<dbReference type="PANTHER" id="PTHR10083">
    <property type="entry name" value="KUNITZ-TYPE PROTEASE INHIBITOR-RELATED"/>
    <property type="match status" value="1"/>
</dbReference>
<accession>A0A9N9RY05</accession>
<dbReference type="InterPro" id="IPR002223">
    <property type="entry name" value="Kunitz_BPTI"/>
</dbReference>
<name>A0A9N9RY05_9DIPT</name>
<keyword evidence="7" id="KW-1185">Reference proteome</keyword>
<sequence>MKLLFAIFSIFFFIVMINGQAPDCTSPAVTGRCFAYFPSCDCSSPPVTGNCEALQFAWNYNRARKTCEQFNYGGCGGNGNRYDSWQECMFNCAGK</sequence>
<dbReference type="Pfam" id="PF00014">
    <property type="entry name" value="Kunitz_BPTI"/>
    <property type="match status" value="1"/>
</dbReference>
<dbReference type="InterPro" id="IPR036880">
    <property type="entry name" value="Kunitz_BPTI_sf"/>
</dbReference>
<dbReference type="Gene3D" id="4.10.410.10">
    <property type="entry name" value="Pancreatic trypsin inhibitor Kunitz domain"/>
    <property type="match status" value="1"/>
</dbReference>
<dbReference type="GO" id="GO:0004867">
    <property type="term" value="F:serine-type endopeptidase inhibitor activity"/>
    <property type="evidence" value="ECO:0007669"/>
    <property type="project" value="UniProtKB-KW"/>
</dbReference>